<keyword evidence="2" id="KW-0328">Glycosyltransferase</keyword>
<feature type="domain" description="Glycosyl transferase family 1" evidence="1">
    <location>
        <begin position="73"/>
        <end position="227"/>
    </location>
</feature>
<protein>
    <submittedName>
        <fullName evidence="2">Glycosyltransferase</fullName>
        <ecNumber evidence="2">2.4.-.-</ecNumber>
    </submittedName>
</protein>
<comment type="caution">
    <text evidence="2">The sequence shown here is derived from an EMBL/GenBank/DDBJ whole genome shotgun (WGS) entry which is preliminary data.</text>
</comment>
<dbReference type="PANTHER" id="PTHR45947">
    <property type="entry name" value="SULFOQUINOVOSYL TRANSFERASE SQD2"/>
    <property type="match status" value="1"/>
</dbReference>
<organism evidence="2 3">
    <name type="scientific">Benzoatithermus flavus</name>
    <dbReference type="NCBI Taxonomy" id="3108223"/>
    <lineage>
        <taxon>Bacteria</taxon>
        <taxon>Pseudomonadati</taxon>
        <taxon>Pseudomonadota</taxon>
        <taxon>Alphaproteobacteria</taxon>
        <taxon>Geminicoccales</taxon>
        <taxon>Geminicoccaceae</taxon>
        <taxon>Benzoatithermus</taxon>
    </lineage>
</organism>
<dbReference type="GO" id="GO:0016757">
    <property type="term" value="F:glycosyltransferase activity"/>
    <property type="evidence" value="ECO:0007669"/>
    <property type="project" value="UniProtKB-KW"/>
</dbReference>
<proteinExistence type="predicted"/>
<dbReference type="RefSeq" id="WP_418161900.1">
    <property type="nucleotide sequence ID" value="NZ_JBBLZC010000042.1"/>
</dbReference>
<dbReference type="Proteomes" id="UP001375743">
    <property type="component" value="Unassembled WGS sequence"/>
</dbReference>
<dbReference type="EMBL" id="JBBLZC010000042">
    <property type="protein sequence ID" value="MEK0086055.1"/>
    <property type="molecule type" value="Genomic_DNA"/>
</dbReference>
<gene>
    <name evidence="2" type="ORF">U1T56_23100</name>
</gene>
<sequence length="276" mass="29400">MSESTAADAPRRALKELVKRRLLRHFAAALVGGAPQRRYLLELGFPGTRIFLGYDAVDNAHFARGTLAAARAGRPPFFLASCRFVPQKNLLGLLEAYARYRRLAGDAAWDLVILGDGALAPELEARRARLGLVASVHLPGFRQYDELPSWYGRASAFVLPSTSEPWGLVVNEAMASGLPVLVSRRCGCAVDLVAEGRNGFTFDPHDVVGLAILLHRLAHGGLDLAAMGAASRAIVARWGVERFAQGLAGALAAAAGAPPRRPDAIARGLLAGLVRP</sequence>
<dbReference type="Pfam" id="PF00534">
    <property type="entry name" value="Glycos_transf_1"/>
    <property type="match status" value="1"/>
</dbReference>
<dbReference type="EC" id="2.4.-.-" evidence="2"/>
<dbReference type="InterPro" id="IPR050194">
    <property type="entry name" value="Glycosyltransferase_grp1"/>
</dbReference>
<name>A0ABU8Y051_9PROT</name>
<evidence type="ECO:0000313" key="2">
    <source>
        <dbReference type="EMBL" id="MEK0086055.1"/>
    </source>
</evidence>
<dbReference type="PANTHER" id="PTHR45947:SF3">
    <property type="entry name" value="SULFOQUINOVOSYL TRANSFERASE SQD2"/>
    <property type="match status" value="1"/>
</dbReference>
<evidence type="ECO:0000259" key="1">
    <source>
        <dbReference type="Pfam" id="PF00534"/>
    </source>
</evidence>
<keyword evidence="3" id="KW-1185">Reference proteome</keyword>
<keyword evidence="2" id="KW-0808">Transferase</keyword>
<accession>A0ABU8Y051</accession>
<reference evidence="2 3" key="1">
    <citation type="submission" date="2024-01" db="EMBL/GenBank/DDBJ databases">
        <title>Multi-omics insights into the function and evolution of sodium benzoate biodegradation pathways in Benzoatithermus flavus gen. nov., sp. nov. from hot spring.</title>
        <authorList>
            <person name="Hu C.-J."/>
            <person name="Li W.-J."/>
        </authorList>
    </citation>
    <scope>NUCLEOTIDE SEQUENCE [LARGE SCALE GENOMIC DNA]</scope>
    <source>
        <strain evidence="2 3">SYSU G07066</strain>
    </source>
</reference>
<evidence type="ECO:0000313" key="3">
    <source>
        <dbReference type="Proteomes" id="UP001375743"/>
    </source>
</evidence>
<dbReference type="SUPFAM" id="SSF53756">
    <property type="entry name" value="UDP-Glycosyltransferase/glycogen phosphorylase"/>
    <property type="match status" value="1"/>
</dbReference>
<dbReference type="InterPro" id="IPR001296">
    <property type="entry name" value="Glyco_trans_1"/>
</dbReference>
<dbReference type="Gene3D" id="3.40.50.2000">
    <property type="entry name" value="Glycogen Phosphorylase B"/>
    <property type="match status" value="2"/>
</dbReference>